<feature type="domain" description="TonB-dependent receptor plug" evidence="10">
    <location>
        <begin position="114"/>
        <end position="219"/>
    </location>
</feature>
<dbReference type="Pfam" id="PF13715">
    <property type="entry name" value="CarbopepD_reg_2"/>
    <property type="match status" value="1"/>
</dbReference>
<keyword evidence="3 8" id="KW-1134">Transmembrane beta strand</keyword>
<proteinExistence type="inferred from homology"/>
<name>A0A1M5ZII8_9FLAO</name>
<dbReference type="AlphaFoldDB" id="A0A1M5ZII8"/>
<dbReference type="InterPro" id="IPR012910">
    <property type="entry name" value="Plug_dom"/>
</dbReference>
<comment type="similarity">
    <text evidence="8">Belongs to the TonB-dependent receptor family.</text>
</comment>
<dbReference type="InterPro" id="IPR039426">
    <property type="entry name" value="TonB-dep_rcpt-like"/>
</dbReference>
<dbReference type="Proteomes" id="UP000184240">
    <property type="component" value="Unassembled WGS sequence"/>
</dbReference>
<sequence length="1011" mass="109447">MKSFLSLILFGLLTSGLFSQTGTEVRVTGTVTDMSGMPLPGVNVIVKGSSSGTSTDFDGLFSLDVPSSSILVFSYLGFQTQEIAVNGAADLNVQLVEDTSALDEVVVVGYGTQKKKEITGAVSVVGSETIEEQNPVRVEQALQGRVAGVNISSNSGSPGSASTISIRGISTNGDNRPLILVDGAVIEDLSVINPNDIESINVLKDATAGIYGVRAANGVILITTKGGRKNSDLRVDVDTYVGLQETTRKLPVLNATEYGVIINEAYAAGNQALPFPNLAVLGQGTNWQDEVFRQALLSDINATVYGGGEKSAYSVGAGYLDQDGIVGGGAVNFNRFTGRGSYDYDILENLKFSSTAIYTHSNRKTLSENALGSVLFNAVNMAPTFSVRDANGDFTIANGLGNEVINPIAQIANTFNTNEVDKLTGTVGLSYNFWNHFTAESRYQFNYSEVRGRSYLPAGLNFGDGKVFNNLGVNQYFVNDSFFRDYTFDNFLTYQNTFADDHNLTVLLGMSAFKTSGEFYNFTGRDVPGTAFGEATLDGAGEVIDARDISGPAEFDQRLLSYFTRVQYNYKERYLLSAVLRRDGSSNFGPENKFGYFPSASIGWVASDEPFFGSSDLLNFLKLRASYGILGNDRIGAFGYVSTLNAEGTYVFDDELVNGVAAGQLSNPEIKWERQKTFDVGFDARLFNNRIDLTMDYFKRRTDDLLLVPQVSGILGVYAPGAGAPIVNAGSVENQGLEFSVSYDQPIGDDAGFNLSYNFTTLKNEVLEVGNESGFIPGGSFGFGQEPPARMEAGFPIGYFYGLQTNGIFQSQAEVDAHATQTDATLGDLRYVDQNGDGVINGDDRVNIGDPIPDVTMGLNLGFNYKNFDFTAYAFASIGNDIVRSYDRNQNLTNKTNYVLDRWTGPGSTNSYPRVTVGPNSNLLFSDFYVEDGSYVRLQNVQLGYSLGNEVLDQLGIRKLRFYLAVTNAFTLTEYKGYDPSASSGAPIGGGIDQGFYPVPRTYTAGMNFKF</sequence>
<keyword evidence="2 8" id="KW-0813">Transport</keyword>
<evidence type="ECO:0000313" key="12">
    <source>
        <dbReference type="EMBL" id="SHI24011.1"/>
    </source>
</evidence>
<dbReference type="NCBIfam" id="TIGR04056">
    <property type="entry name" value="OMP_RagA_SusC"/>
    <property type="match status" value="1"/>
</dbReference>
<dbReference type="Gene3D" id="2.40.170.20">
    <property type="entry name" value="TonB-dependent receptor, beta-barrel domain"/>
    <property type="match status" value="1"/>
</dbReference>
<dbReference type="Pfam" id="PF07715">
    <property type="entry name" value="Plug"/>
    <property type="match status" value="1"/>
</dbReference>
<protein>
    <submittedName>
        <fullName evidence="11">TonB-linked SusC/RagA family outer membrane protein</fullName>
    </submittedName>
    <submittedName>
        <fullName evidence="12">TonB-linked outer membrane protein, SusC/RagA family</fullName>
    </submittedName>
</protein>
<dbReference type="InterPro" id="IPR036942">
    <property type="entry name" value="Beta-barrel_TonB_sf"/>
</dbReference>
<evidence type="ECO:0000256" key="6">
    <source>
        <dbReference type="ARBA" id="ARBA00023136"/>
    </source>
</evidence>
<dbReference type="RefSeq" id="WP_072984605.1">
    <property type="nucleotide sequence ID" value="NZ_FQXT01000006.1"/>
</dbReference>
<evidence type="ECO:0000256" key="3">
    <source>
        <dbReference type="ARBA" id="ARBA00022452"/>
    </source>
</evidence>
<dbReference type="InterPro" id="IPR037066">
    <property type="entry name" value="Plug_dom_sf"/>
</dbReference>
<dbReference type="NCBIfam" id="TIGR04057">
    <property type="entry name" value="SusC_RagA_signa"/>
    <property type="match status" value="1"/>
</dbReference>
<reference evidence="12" key="1">
    <citation type="submission" date="2016-11" db="EMBL/GenBank/DDBJ databases">
        <authorList>
            <person name="Jaros S."/>
            <person name="Januszkiewicz K."/>
            <person name="Wedrychowicz H."/>
        </authorList>
    </citation>
    <scope>NUCLEOTIDE SEQUENCE [LARGE SCALE GENOMIC DNA]</scope>
    <source>
        <strain evidence="12">DSM 19859</strain>
    </source>
</reference>
<dbReference type="SUPFAM" id="SSF56935">
    <property type="entry name" value="Porins"/>
    <property type="match status" value="1"/>
</dbReference>
<evidence type="ECO:0000256" key="7">
    <source>
        <dbReference type="ARBA" id="ARBA00023237"/>
    </source>
</evidence>
<dbReference type="InterPro" id="IPR023996">
    <property type="entry name" value="TonB-dep_OMP_SusC/RagA"/>
</dbReference>
<dbReference type="FunFam" id="2.60.40.1120:FF:000003">
    <property type="entry name" value="Outer membrane protein Omp121"/>
    <property type="match status" value="1"/>
</dbReference>
<dbReference type="Proteomes" id="UP000290037">
    <property type="component" value="Unassembled WGS sequence"/>
</dbReference>
<evidence type="ECO:0000259" key="10">
    <source>
        <dbReference type="Pfam" id="PF07715"/>
    </source>
</evidence>
<dbReference type="Gene3D" id="2.60.40.1120">
    <property type="entry name" value="Carboxypeptidase-like, regulatory domain"/>
    <property type="match status" value="1"/>
</dbReference>
<keyword evidence="7 8" id="KW-0998">Cell outer membrane</keyword>
<keyword evidence="14" id="KW-1185">Reference proteome</keyword>
<dbReference type="Gene3D" id="2.170.130.10">
    <property type="entry name" value="TonB-dependent receptor, plug domain"/>
    <property type="match status" value="1"/>
</dbReference>
<evidence type="ECO:0000313" key="11">
    <source>
        <dbReference type="EMBL" id="RXG27744.1"/>
    </source>
</evidence>
<dbReference type="GO" id="GO:0015344">
    <property type="term" value="F:siderophore uptake transmembrane transporter activity"/>
    <property type="evidence" value="ECO:0007669"/>
    <property type="project" value="TreeGrafter"/>
</dbReference>
<feature type="chain" id="PRO_5012590234" evidence="9">
    <location>
        <begin position="20"/>
        <end position="1011"/>
    </location>
</feature>
<dbReference type="EMBL" id="FQXT01000006">
    <property type="protein sequence ID" value="SHI24011.1"/>
    <property type="molecule type" value="Genomic_DNA"/>
</dbReference>
<dbReference type="PANTHER" id="PTHR30069:SF29">
    <property type="entry name" value="HEMOGLOBIN AND HEMOGLOBIN-HAPTOGLOBIN-BINDING PROTEIN 1-RELATED"/>
    <property type="match status" value="1"/>
</dbReference>
<keyword evidence="5 9" id="KW-0732">Signal</keyword>
<evidence type="ECO:0000256" key="5">
    <source>
        <dbReference type="ARBA" id="ARBA00022729"/>
    </source>
</evidence>
<evidence type="ECO:0000256" key="2">
    <source>
        <dbReference type="ARBA" id="ARBA00022448"/>
    </source>
</evidence>
<dbReference type="STRING" id="573501.SAMN04487999_3109"/>
<dbReference type="PROSITE" id="PS52016">
    <property type="entry name" value="TONB_DEPENDENT_REC_3"/>
    <property type="match status" value="1"/>
</dbReference>
<evidence type="ECO:0000313" key="13">
    <source>
        <dbReference type="Proteomes" id="UP000184240"/>
    </source>
</evidence>
<evidence type="ECO:0000256" key="4">
    <source>
        <dbReference type="ARBA" id="ARBA00022692"/>
    </source>
</evidence>
<dbReference type="InterPro" id="IPR023997">
    <property type="entry name" value="TonB-dep_OMP_SusC/RagA_CS"/>
</dbReference>
<reference evidence="11 14" key="3">
    <citation type="submission" date="2018-07" db="EMBL/GenBank/DDBJ databases">
        <title>Leeuwenhoekiella genomics.</title>
        <authorList>
            <person name="Tahon G."/>
            <person name="Willems A."/>
        </authorList>
    </citation>
    <scope>NUCLEOTIDE SEQUENCE [LARGE SCALE GENOMIC DNA]</scope>
    <source>
        <strain evidence="11 14">LMG 24856</strain>
    </source>
</reference>
<dbReference type="GO" id="GO:0044718">
    <property type="term" value="P:siderophore transmembrane transport"/>
    <property type="evidence" value="ECO:0007669"/>
    <property type="project" value="TreeGrafter"/>
</dbReference>
<dbReference type="EMBL" id="QOVN01000006">
    <property type="protein sequence ID" value="RXG27744.1"/>
    <property type="molecule type" value="Genomic_DNA"/>
</dbReference>
<evidence type="ECO:0000256" key="9">
    <source>
        <dbReference type="SAM" id="SignalP"/>
    </source>
</evidence>
<feature type="signal peptide" evidence="9">
    <location>
        <begin position="1"/>
        <end position="19"/>
    </location>
</feature>
<dbReference type="OrthoDB" id="9768177at2"/>
<gene>
    <name evidence="11" type="ORF">DSM01_2862</name>
    <name evidence="12" type="ORF">SAMN04487999_3109</name>
</gene>
<organism evidence="12 13">
    <name type="scientific">Leeuwenhoekiella palythoae</name>
    <dbReference type="NCBI Taxonomy" id="573501"/>
    <lineage>
        <taxon>Bacteria</taxon>
        <taxon>Pseudomonadati</taxon>
        <taxon>Bacteroidota</taxon>
        <taxon>Flavobacteriia</taxon>
        <taxon>Flavobacteriales</taxon>
        <taxon>Flavobacteriaceae</taxon>
        <taxon>Leeuwenhoekiella</taxon>
    </lineage>
</organism>
<evidence type="ECO:0000256" key="8">
    <source>
        <dbReference type="PROSITE-ProRule" id="PRU01360"/>
    </source>
</evidence>
<keyword evidence="4 8" id="KW-0812">Transmembrane</keyword>
<evidence type="ECO:0000313" key="14">
    <source>
        <dbReference type="Proteomes" id="UP000290037"/>
    </source>
</evidence>
<accession>A0A1M5ZII8</accession>
<comment type="subcellular location">
    <subcellularLocation>
        <location evidence="1 8">Cell outer membrane</location>
        <topology evidence="1 8">Multi-pass membrane protein</topology>
    </subcellularLocation>
</comment>
<dbReference type="GO" id="GO:0009279">
    <property type="term" value="C:cell outer membrane"/>
    <property type="evidence" value="ECO:0007669"/>
    <property type="project" value="UniProtKB-SubCell"/>
</dbReference>
<dbReference type="SUPFAM" id="SSF49464">
    <property type="entry name" value="Carboxypeptidase regulatory domain-like"/>
    <property type="match status" value="1"/>
</dbReference>
<keyword evidence="6 8" id="KW-0472">Membrane</keyword>
<dbReference type="PANTHER" id="PTHR30069">
    <property type="entry name" value="TONB-DEPENDENT OUTER MEMBRANE RECEPTOR"/>
    <property type="match status" value="1"/>
</dbReference>
<dbReference type="InterPro" id="IPR008969">
    <property type="entry name" value="CarboxyPept-like_regulatory"/>
</dbReference>
<evidence type="ECO:0000256" key="1">
    <source>
        <dbReference type="ARBA" id="ARBA00004571"/>
    </source>
</evidence>
<reference evidence="13" key="2">
    <citation type="submission" date="2016-11" db="EMBL/GenBank/DDBJ databases">
        <authorList>
            <person name="Varghese N."/>
            <person name="Submissions S."/>
        </authorList>
    </citation>
    <scope>NUCLEOTIDE SEQUENCE [LARGE SCALE GENOMIC DNA]</scope>
    <source>
        <strain evidence="13">DSM 19859</strain>
    </source>
</reference>